<dbReference type="PANTHER" id="PTHR43823:SF4">
    <property type="entry name" value="SPORULATION PROTEIN YKVU"/>
    <property type="match status" value="1"/>
</dbReference>
<dbReference type="InterPro" id="IPR002528">
    <property type="entry name" value="MATE_fam"/>
</dbReference>
<comment type="similarity">
    <text evidence="2">Belongs to the multi antimicrobial extrusion (MATE) (TC 2.A.66.1) family. MepA subfamily.</text>
</comment>
<reference evidence="12 14" key="2">
    <citation type="submission" date="2019-03" db="EMBL/GenBank/DDBJ databases">
        <title>Genomic Encyclopedia of Type Strains, Phase IV (KMG-IV): sequencing the most valuable type-strain genomes for metagenomic binning, comparative biology and taxonomic classification.</title>
        <authorList>
            <person name="Goeker M."/>
        </authorList>
    </citation>
    <scope>NUCLEOTIDE SEQUENCE [LARGE SCALE GENOMIC DNA]</scope>
    <source>
        <strain evidence="12 14">DSM 20580</strain>
    </source>
</reference>
<name>A0A8B4QAC3_9BACL</name>
<keyword evidence="9" id="KW-0046">Antibiotic resistance</keyword>
<evidence type="ECO:0000256" key="1">
    <source>
        <dbReference type="ARBA" id="ARBA00004651"/>
    </source>
</evidence>
<reference evidence="11 13" key="1">
    <citation type="submission" date="2018-06" db="EMBL/GenBank/DDBJ databases">
        <authorList>
            <consortium name="Pathogen Informatics"/>
            <person name="Doyle S."/>
        </authorList>
    </citation>
    <scope>NUCLEOTIDE SEQUENCE [LARGE SCALE GENOMIC DNA]</scope>
    <source>
        <strain evidence="11 13">NCTC10597</strain>
    </source>
</reference>
<dbReference type="GO" id="GO:0005886">
    <property type="term" value="C:plasma membrane"/>
    <property type="evidence" value="ECO:0007669"/>
    <property type="project" value="UniProtKB-SubCell"/>
</dbReference>
<dbReference type="CDD" id="cd13143">
    <property type="entry name" value="MATE_MepA_like"/>
    <property type="match status" value="1"/>
</dbReference>
<feature type="transmembrane region" description="Helical" evidence="10">
    <location>
        <begin position="244"/>
        <end position="267"/>
    </location>
</feature>
<dbReference type="Proteomes" id="UP000254330">
    <property type="component" value="Unassembled WGS sequence"/>
</dbReference>
<dbReference type="EMBL" id="UGNP01000001">
    <property type="protein sequence ID" value="STX09666.1"/>
    <property type="molecule type" value="Genomic_DNA"/>
</dbReference>
<evidence type="ECO:0000256" key="8">
    <source>
        <dbReference type="ARBA" id="ARBA00023136"/>
    </source>
</evidence>
<feature type="transmembrane region" description="Helical" evidence="10">
    <location>
        <begin position="320"/>
        <end position="342"/>
    </location>
</feature>
<dbReference type="GO" id="GO:0042910">
    <property type="term" value="F:xenobiotic transmembrane transporter activity"/>
    <property type="evidence" value="ECO:0007669"/>
    <property type="project" value="InterPro"/>
</dbReference>
<dbReference type="GO" id="GO:0015297">
    <property type="term" value="F:antiporter activity"/>
    <property type="evidence" value="ECO:0007669"/>
    <property type="project" value="InterPro"/>
</dbReference>
<dbReference type="AlphaFoldDB" id="A0A8B4QAC3"/>
<feature type="transmembrane region" description="Helical" evidence="10">
    <location>
        <begin position="101"/>
        <end position="124"/>
    </location>
</feature>
<organism evidence="11 13">
    <name type="scientific">Kurthia zopfii</name>
    <dbReference type="NCBI Taxonomy" id="1650"/>
    <lineage>
        <taxon>Bacteria</taxon>
        <taxon>Bacillati</taxon>
        <taxon>Bacillota</taxon>
        <taxon>Bacilli</taxon>
        <taxon>Bacillales</taxon>
        <taxon>Caryophanaceae</taxon>
        <taxon>Kurthia</taxon>
    </lineage>
</organism>
<gene>
    <name evidence="11" type="primary">mepA_1</name>
    <name evidence="12" type="ORF">DFR61_1592</name>
    <name evidence="11" type="ORF">NCTC10597_01358</name>
</gene>
<feature type="transmembrane region" description="Helical" evidence="10">
    <location>
        <begin position="287"/>
        <end position="308"/>
    </location>
</feature>
<keyword evidence="8 10" id="KW-0472">Membrane</keyword>
<feature type="transmembrane region" description="Helical" evidence="10">
    <location>
        <begin position="423"/>
        <end position="443"/>
    </location>
</feature>
<protein>
    <recommendedName>
        <fullName evidence="3">Multidrug export protein MepA</fullName>
    </recommendedName>
</protein>
<comment type="subcellular location">
    <subcellularLocation>
        <location evidence="1">Cell membrane</location>
        <topology evidence="1">Multi-pass membrane protein</topology>
    </subcellularLocation>
</comment>
<evidence type="ECO:0000256" key="7">
    <source>
        <dbReference type="ARBA" id="ARBA00022989"/>
    </source>
</evidence>
<evidence type="ECO:0000313" key="14">
    <source>
        <dbReference type="Proteomes" id="UP000294641"/>
    </source>
</evidence>
<keyword evidence="14" id="KW-1185">Reference proteome</keyword>
<evidence type="ECO:0000256" key="3">
    <source>
        <dbReference type="ARBA" id="ARBA00022106"/>
    </source>
</evidence>
<dbReference type="PANTHER" id="PTHR43823">
    <property type="entry name" value="SPORULATION PROTEIN YKVU"/>
    <property type="match status" value="1"/>
</dbReference>
<sequence>MTHTLNEQDEMALKLQNSPPKKLFLSYLIPSLFGMILMASNILIDGIFVSHGVGEDALAGVNIATPIFSILLAVSLWIGMGGATLYSIALGENKIKQAQKIFTQSVILTVSIVGILIIIGFWKLKEIAYLFGASATTYPHVRDYLFVILAFGLVYVLENILSIYIRNDGNPKLAMVGLAVSAILNVILNYIFIFIMNWGVSGAAYATGIATVVGLLVLMLHFLQKSNHLKWNFSKVSFKQMGEILKIGLPSYVVEMSFALIVVAYNITFLRFAGDVGVTAFAVINYLHAVFLMIFIAVGSALQPIVSFHYGAQLYDRLKVFLRLAIITATIIGVGLLIVGYFSKSLILLLFGVEAGPVADFTKTGINYYFIGYVFLGFNLVIAEYFQAIKKIRLSTIIVLCRSIIIFMPLLFLLPYFGSATWIWLAFPIAEGLTTLGLVVLFFKSDKLKIHE</sequence>
<keyword evidence="4" id="KW-0813">Transport</keyword>
<dbReference type="Proteomes" id="UP000294641">
    <property type="component" value="Unassembled WGS sequence"/>
</dbReference>
<dbReference type="RefSeq" id="WP_232025887.1">
    <property type="nucleotide sequence ID" value="NZ_LR134474.1"/>
</dbReference>
<evidence type="ECO:0000256" key="5">
    <source>
        <dbReference type="ARBA" id="ARBA00022475"/>
    </source>
</evidence>
<dbReference type="EMBL" id="SNZG01000059">
    <property type="protein sequence ID" value="TDR32943.1"/>
    <property type="molecule type" value="Genomic_DNA"/>
</dbReference>
<evidence type="ECO:0000256" key="2">
    <source>
        <dbReference type="ARBA" id="ARBA00008417"/>
    </source>
</evidence>
<keyword evidence="7 10" id="KW-1133">Transmembrane helix</keyword>
<feature type="transmembrane region" description="Helical" evidence="10">
    <location>
        <begin position="202"/>
        <end position="223"/>
    </location>
</feature>
<feature type="transmembrane region" description="Helical" evidence="10">
    <location>
        <begin position="64"/>
        <end position="89"/>
    </location>
</feature>
<dbReference type="Pfam" id="PF01554">
    <property type="entry name" value="MatE"/>
    <property type="match status" value="2"/>
</dbReference>
<dbReference type="InterPro" id="IPR051327">
    <property type="entry name" value="MATE_MepA_subfamily"/>
</dbReference>
<keyword evidence="5" id="KW-1003">Cell membrane</keyword>
<dbReference type="InterPro" id="IPR048279">
    <property type="entry name" value="MdtK-like"/>
</dbReference>
<evidence type="ECO:0000256" key="4">
    <source>
        <dbReference type="ARBA" id="ARBA00022448"/>
    </source>
</evidence>
<feature type="transmembrane region" description="Helical" evidence="10">
    <location>
        <begin position="24"/>
        <end position="44"/>
    </location>
</feature>
<feature type="transmembrane region" description="Helical" evidence="10">
    <location>
        <begin position="144"/>
        <end position="161"/>
    </location>
</feature>
<dbReference type="GO" id="GO:0046677">
    <property type="term" value="P:response to antibiotic"/>
    <property type="evidence" value="ECO:0007669"/>
    <property type="project" value="UniProtKB-KW"/>
</dbReference>
<keyword evidence="6 10" id="KW-0812">Transmembrane</keyword>
<dbReference type="PIRSF" id="PIRSF006603">
    <property type="entry name" value="DinF"/>
    <property type="match status" value="1"/>
</dbReference>
<evidence type="ECO:0000256" key="6">
    <source>
        <dbReference type="ARBA" id="ARBA00022692"/>
    </source>
</evidence>
<evidence type="ECO:0000256" key="10">
    <source>
        <dbReference type="SAM" id="Phobius"/>
    </source>
</evidence>
<evidence type="ECO:0000313" key="13">
    <source>
        <dbReference type="Proteomes" id="UP000254330"/>
    </source>
</evidence>
<feature type="transmembrane region" description="Helical" evidence="10">
    <location>
        <begin position="397"/>
        <end position="417"/>
    </location>
</feature>
<evidence type="ECO:0000313" key="12">
    <source>
        <dbReference type="EMBL" id="TDR32943.1"/>
    </source>
</evidence>
<feature type="transmembrane region" description="Helical" evidence="10">
    <location>
        <begin position="173"/>
        <end position="196"/>
    </location>
</feature>
<evidence type="ECO:0000256" key="9">
    <source>
        <dbReference type="ARBA" id="ARBA00023251"/>
    </source>
</evidence>
<proteinExistence type="inferred from homology"/>
<accession>A0A8B4QAC3</accession>
<comment type="caution">
    <text evidence="11">The sequence shown here is derived from an EMBL/GenBank/DDBJ whole genome shotgun (WGS) entry which is preliminary data.</text>
</comment>
<feature type="transmembrane region" description="Helical" evidence="10">
    <location>
        <begin position="366"/>
        <end position="385"/>
    </location>
</feature>
<evidence type="ECO:0000313" key="11">
    <source>
        <dbReference type="EMBL" id="STX09666.1"/>
    </source>
</evidence>
<dbReference type="InterPro" id="IPR045070">
    <property type="entry name" value="MATE_MepA-like"/>
</dbReference>